<reference evidence="3" key="1">
    <citation type="submission" date="2022-11" db="UniProtKB">
        <authorList>
            <consortium name="WormBaseParasite"/>
        </authorList>
    </citation>
    <scope>IDENTIFICATION</scope>
</reference>
<accession>A0A914XX84</accession>
<dbReference type="Proteomes" id="UP000887577">
    <property type="component" value="Unplaced"/>
</dbReference>
<proteinExistence type="predicted"/>
<evidence type="ECO:0000313" key="2">
    <source>
        <dbReference type="Proteomes" id="UP000887577"/>
    </source>
</evidence>
<keyword evidence="1" id="KW-0175">Coiled coil</keyword>
<protein>
    <submittedName>
        <fullName evidence="3">Uncharacterized protein</fullName>
    </submittedName>
</protein>
<evidence type="ECO:0000313" key="3">
    <source>
        <dbReference type="WBParaSite" id="PSU_v2.g12560.t1"/>
    </source>
</evidence>
<organism evidence="2 3">
    <name type="scientific">Panagrolaimus superbus</name>
    <dbReference type="NCBI Taxonomy" id="310955"/>
    <lineage>
        <taxon>Eukaryota</taxon>
        <taxon>Metazoa</taxon>
        <taxon>Ecdysozoa</taxon>
        <taxon>Nematoda</taxon>
        <taxon>Chromadorea</taxon>
        <taxon>Rhabditida</taxon>
        <taxon>Tylenchina</taxon>
        <taxon>Panagrolaimomorpha</taxon>
        <taxon>Panagrolaimoidea</taxon>
        <taxon>Panagrolaimidae</taxon>
        <taxon>Panagrolaimus</taxon>
    </lineage>
</organism>
<sequence>MDVIERNIRTKEAARRRSVVEEEKRNKYDKILQIKETREEKAAEKRKHEIQRTKEKAEVKNQRVQAVVAEKKKTEKNDCSDVRLSMLSFIFC</sequence>
<evidence type="ECO:0000256" key="1">
    <source>
        <dbReference type="SAM" id="Coils"/>
    </source>
</evidence>
<feature type="coiled-coil region" evidence="1">
    <location>
        <begin position="40"/>
        <end position="74"/>
    </location>
</feature>
<dbReference type="WBParaSite" id="PSU_v2.g12560.t1">
    <property type="protein sequence ID" value="PSU_v2.g12560.t1"/>
    <property type="gene ID" value="PSU_v2.g12560"/>
</dbReference>
<name>A0A914XX84_9BILA</name>
<dbReference type="AlphaFoldDB" id="A0A914XX84"/>
<keyword evidence="2" id="KW-1185">Reference proteome</keyword>